<evidence type="ECO:0000313" key="2">
    <source>
        <dbReference type="EMBL" id="MEQ2186460.1"/>
    </source>
</evidence>
<keyword evidence="3" id="KW-1185">Reference proteome</keyword>
<dbReference type="InterPro" id="IPR014710">
    <property type="entry name" value="RmlC-like_jellyroll"/>
</dbReference>
<name>A0ABV0PSJ9_9TELE</name>
<dbReference type="EMBL" id="JAHRIO010084007">
    <property type="protein sequence ID" value="MEQ2186460.1"/>
    <property type="molecule type" value="Genomic_DNA"/>
</dbReference>
<organism evidence="2 3">
    <name type="scientific">Goodea atripinnis</name>
    <dbReference type="NCBI Taxonomy" id="208336"/>
    <lineage>
        <taxon>Eukaryota</taxon>
        <taxon>Metazoa</taxon>
        <taxon>Chordata</taxon>
        <taxon>Craniata</taxon>
        <taxon>Vertebrata</taxon>
        <taxon>Euteleostomi</taxon>
        <taxon>Actinopterygii</taxon>
        <taxon>Neopterygii</taxon>
        <taxon>Teleostei</taxon>
        <taxon>Neoteleostei</taxon>
        <taxon>Acanthomorphata</taxon>
        <taxon>Ovalentaria</taxon>
        <taxon>Atherinomorphae</taxon>
        <taxon>Cyprinodontiformes</taxon>
        <taxon>Goodeidae</taxon>
        <taxon>Goodea</taxon>
    </lineage>
</organism>
<comment type="caution">
    <text evidence="2">The sequence shown here is derived from an EMBL/GenBank/DDBJ whole genome shotgun (WGS) entry which is preliminary data.</text>
</comment>
<dbReference type="Proteomes" id="UP001476798">
    <property type="component" value="Unassembled WGS sequence"/>
</dbReference>
<dbReference type="Gene3D" id="2.60.120.10">
    <property type="entry name" value="Jelly Rolls"/>
    <property type="match status" value="1"/>
</dbReference>
<evidence type="ECO:0000313" key="3">
    <source>
        <dbReference type="Proteomes" id="UP001476798"/>
    </source>
</evidence>
<protein>
    <submittedName>
        <fullName evidence="2">Uncharacterized protein</fullName>
    </submittedName>
</protein>
<sequence>MAAATSDCGAAFSGVQSRGWDESQLRKYPFPTKSIPRLSYTDPRAEMLINNEVPDIYLCCGISQNQLVFLWLLNKCITFMGTMLASGVTSATFNHLI</sequence>
<feature type="region of interest" description="Disordered" evidence="1">
    <location>
        <begin position="1"/>
        <end position="21"/>
    </location>
</feature>
<evidence type="ECO:0000256" key="1">
    <source>
        <dbReference type="SAM" id="MobiDB-lite"/>
    </source>
</evidence>
<gene>
    <name evidence="2" type="ORF">GOODEAATRI_028693</name>
</gene>
<reference evidence="2 3" key="1">
    <citation type="submission" date="2021-06" db="EMBL/GenBank/DDBJ databases">
        <authorList>
            <person name="Palmer J.M."/>
        </authorList>
    </citation>
    <scope>NUCLEOTIDE SEQUENCE [LARGE SCALE GENOMIC DNA]</scope>
    <source>
        <strain evidence="2 3">GA_2019</strain>
        <tissue evidence="2">Muscle</tissue>
    </source>
</reference>
<proteinExistence type="predicted"/>
<accession>A0ABV0PSJ9</accession>